<keyword evidence="2 4" id="KW-0472">Membrane</keyword>
<evidence type="ECO:0000259" key="6">
    <source>
        <dbReference type="Pfam" id="PF00593"/>
    </source>
</evidence>
<dbReference type="Gene3D" id="2.170.130.10">
    <property type="entry name" value="TonB-dependent receptor, plug domain"/>
    <property type="match status" value="1"/>
</dbReference>
<dbReference type="EMBL" id="LZYB01000002">
    <property type="protein sequence ID" value="OBV11619.1"/>
    <property type="molecule type" value="Genomic_DNA"/>
</dbReference>
<name>A0A1A7BGK0_9SPHN</name>
<feature type="domain" description="TonB-dependent receptor-like beta-barrel" evidence="6">
    <location>
        <begin position="438"/>
        <end position="907"/>
    </location>
</feature>
<dbReference type="AlphaFoldDB" id="A0A1A7BGK0"/>
<dbReference type="Gene3D" id="2.40.170.20">
    <property type="entry name" value="TonB-dependent receptor, beta-barrel domain"/>
    <property type="match status" value="1"/>
</dbReference>
<dbReference type="Pfam" id="PF07715">
    <property type="entry name" value="Plug"/>
    <property type="match status" value="1"/>
</dbReference>
<dbReference type="Gene3D" id="2.60.40.1120">
    <property type="entry name" value="Carboxypeptidase-like, regulatory domain"/>
    <property type="match status" value="1"/>
</dbReference>
<keyword evidence="3" id="KW-0998">Cell outer membrane</keyword>
<dbReference type="InterPro" id="IPR012910">
    <property type="entry name" value="Plug_dom"/>
</dbReference>
<dbReference type="InterPro" id="IPR010104">
    <property type="entry name" value="TonB_rcpt_bac"/>
</dbReference>
<dbReference type="SUPFAM" id="SSF56935">
    <property type="entry name" value="Porins"/>
    <property type="match status" value="1"/>
</dbReference>
<evidence type="ECO:0000256" key="4">
    <source>
        <dbReference type="RuleBase" id="RU003357"/>
    </source>
</evidence>
<keyword evidence="9" id="KW-1185">Reference proteome</keyword>
<evidence type="ECO:0000256" key="1">
    <source>
        <dbReference type="ARBA" id="ARBA00004442"/>
    </source>
</evidence>
<keyword evidence="4" id="KW-0798">TonB box</keyword>
<dbReference type="GO" id="GO:0030246">
    <property type="term" value="F:carbohydrate binding"/>
    <property type="evidence" value="ECO:0007669"/>
    <property type="project" value="InterPro"/>
</dbReference>
<accession>A0A1A7BGK0</accession>
<dbReference type="InterPro" id="IPR037066">
    <property type="entry name" value="Plug_dom_sf"/>
</dbReference>
<dbReference type="InterPro" id="IPR013784">
    <property type="entry name" value="Carb-bd-like_fold"/>
</dbReference>
<feature type="domain" description="TonB-dependent receptor plug" evidence="7">
    <location>
        <begin position="126"/>
        <end position="229"/>
    </location>
</feature>
<comment type="similarity">
    <text evidence="4">Belongs to the TonB-dependent receptor family.</text>
</comment>
<evidence type="ECO:0000259" key="7">
    <source>
        <dbReference type="Pfam" id="PF07715"/>
    </source>
</evidence>
<dbReference type="PANTHER" id="PTHR40980">
    <property type="entry name" value="PLUG DOMAIN-CONTAINING PROTEIN"/>
    <property type="match status" value="1"/>
</dbReference>
<evidence type="ECO:0000256" key="5">
    <source>
        <dbReference type="SAM" id="SignalP"/>
    </source>
</evidence>
<feature type="chain" id="PRO_5008354945" evidence="5">
    <location>
        <begin position="26"/>
        <end position="943"/>
    </location>
</feature>
<dbReference type="GO" id="GO:0009279">
    <property type="term" value="C:cell outer membrane"/>
    <property type="evidence" value="ECO:0007669"/>
    <property type="project" value="UniProtKB-SubCell"/>
</dbReference>
<protein>
    <submittedName>
        <fullName evidence="8">TonB-dependent receptor</fullName>
    </submittedName>
</protein>
<comment type="subcellular location">
    <subcellularLocation>
        <location evidence="1 4">Cell outer membrane</location>
    </subcellularLocation>
</comment>
<keyword evidence="8" id="KW-0675">Receptor</keyword>
<organism evidence="8 9">
    <name type="scientific">Erythrobacter dokdonensis DSW-74</name>
    <dbReference type="NCBI Taxonomy" id="1300349"/>
    <lineage>
        <taxon>Bacteria</taxon>
        <taxon>Pseudomonadati</taxon>
        <taxon>Pseudomonadota</taxon>
        <taxon>Alphaproteobacteria</taxon>
        <taxon>Sphingomonadales</taxon>
        <taxon>Erythrobacteraceae</taxon>
        <taxon>Erythrobacter/Porphyrobacter group</taxon>
        <taxon>Erythrobacter</taxon>
    </lineage>
</organism>
<dbReference type="NCBIfam" id="TIGR01782">
    <property type="entry name" value="TonB-Xanth-Caul"/>
    <property type="match status" value="1"/>
</dbReference>
<reference evidence="8 9" key="1">
    <citation type="submission" date="2016-06" db="EMBL/GenBank/DDBJ databases">
        <title>Genome sequence of Porphyrobacter dokdonensis DSW-74.</title>
        <authorList>
            <person name="Kim J.F."/>
            <person name="Song J.Y."/>
        </authorList>
    </citation>
    <scope>NUCLEOTIDE SEQUENCE [LARGE SCALE GENOMIC DNA]</scope>
    <source>
        <strain evidence="8 9">DSW-74</strain>
    </source>
</reference>
<gene>
    <name evidence="8" type="ORF">I603_1062</name>
</gene>
<evidence type="ECO:0000313" key="8">
    <source>
        <dbReference type="EMBL" id="OBV11619.1"/>
    </source>
</evidence>
<keyword evidence="5" id="KW-0732">Signal</keyword>
<dbReference type="Pfam" id="PF13715">
    <property type="entry name" value="CarbopepD_reg_2"/>
    <property type="match status" value="1"/>
</dbReference>
<proteinExistence type="inferred from homology"/>
<dbReference type="InterPro" id="IPR036942">
    <property type="entry name" value="Beta-barrel_TonB_sf"/>
</dbReference>
<dbReference type="Pfam" id="PF00593">
    <property type="entry name" value="TonB_dep_Rec_b-barrel"/>
    <property type="match status" value="1"/>
</dbReference>
<evidence type="ECO:0000256" key="3">
    <source>
        <dbReference type="ARBA" id="ARBA00023237"/>
    </source>
</evidence>
<sequence length="943" mass="104096">MIRIRLASGSAAIALAASLAVPAFAGEVAGVVSDSSDTAGLRAAEVVIEELGRRTVTGGDGTFIFNDVPEGTYTITARYVGAEPVRFTVNVPADGIVRQNFVLGDEGSQILVLGQGASLASALSRKRAADGVSDVLTRDSIGQFPDQNVAESLRRLPGINVLNDQGEGRFVTVRGLDPNLNATSLNGVRVPAPGIDERGVALDVISSEIIESIEVKKSLTPDMDADTIGASIEIKTTSAFDRKKDLYVAKIGGSYNDYSGQLTPDVGFDFATKLSDNFGVSGGLSYYNREFESDNVEADGWEQDGNLVYAEEVQYRDYDVERERISATLGFDARVGEHTELYLKGVYSEFNDQEFRRDVIFRLEDANVSGSGTNAVFDDAGTEIEIRRRVKDRFESSKIRTVVFGGESRFGAFKADYSVSWAKSGETKDGSLDPTRFDGNFEDSGLQIGFDYGNPRIPLYSVTGNNAGFRDPANYELDSIEFTARSVGEDEEFAARFDLGYEIYSDAGTLTVQGGVKSRWRQKDFDGRFEFWENDDLRLADVLGAGQTYRLPGLDLAPLPGFTEATRFFNANRGDFELNDIDTAIASNVENFIVDEDIFASYLLGRWESDTLLVIGGLRYERTFNRLTGNLVQLIEEDGTLPGGGIAPEDTVIVTPTTIERDYDHWLPSLNIRYAVQPNLIMRAAAYRSLVRPNIADLAPRIIIEDDEAEAGNPDLVPYEAWNFDATVEYYMSNNGAITAGLFYKEIDNFIFGQRITDPDPILGVDITRLDTTLNGETAEIFGVELGFSQQLDFLPGFLSGFLVQANYTFTDAKGLISDGNIASINDTPTFREITLPSASRHTFNGVLGYEKGPVSLRLAGTYRDLYLDEVQGSPEEDRVVDDLFQLDFSGRYSINKNFQLYFEWININDAEFFAFNRIGGRDNVLQFERYNWTMKGGVRLTF</sequence>
<dbReference type="PATRIC" id="fig|1300349.4.peg.1059"/>
<feature type="signal peptide" evidence="5">
    <location>
        <begin position="1"/>
        <end position="25"/>
    </location>
</feature>
<dbReference type="RefSeq" id="WP_068862844.1">
    <property type="nucleotide sequence ID" value="NZ_LZYB01000002.1"/>
</dbReference>
<dbReference type="SUPFAM" id="SSF49452">
    <property type="entry name" value="Starch-binding domain-like"/>
    <property type="match status" value="1"/>
</dbReference>
<dbReference type="InterPro" id="IPR000531">
    <property type="entry name" value="Beta-barrel_TonB"/>
</dbReference>
<dbReference type="Proteomes" id="UP000092484">
    <property type="component" value="Unassembled WGS sequence"/>
</dbReference>
<evidence type="ECO:0000256" key="2">
    <source>
        <dbReference type="ARBA" id="ARBA00023136"/>
    </source>
</evidence>
<comment type="caution">
    <text evidence="8">The sequence shown here is derived from an EMBL/GenBank/DDBJ whole genome shotgun (WGS) entry which is preliminary data.</text>
</comment>
<dbReference type="PANTHER" id="PTHR40980:SF4">
    <property type="entry name" value="TONB-DEPENDENT RECEPTOR-LIKE BETA-BARREL DOMAIN-CONTAINING PROTEIN"/>
    <property type="match status" value="1"/>
</dbReference>
<evidence type="ECO:0000313" key="9">
    <source>
        <dbReference type="Proteomes" id="UP000092484"/>
    </source>
</evidence>
<dbReference type="STRING" id="1300349.I603_1062"/>